<feature type="compositionally biased region" description="Low complexity" evidence="1">
    <location>
        <begin position="7"/>
        <end position="23"/>
    </location>
</feature>
<dbReference type="EMBL" id="JACHEM010000035">
    <property type="protein sequence ID" value="MBB6440050.1"/>
    <property type="molecule type" value="Genomic_DNA"/>
</dbReference>
<dbReference type="AlphaFoldDB" id="A0A7X0HLS7"/>
<organism evidence="2 3">
    <name type="scientific">Streptomyces candidus</name>
    <dbReference type="NCBI Taxonomy" id="67283"/>
    <lineage>
        <taxon>Bacteria</taxon>
        <taxon>Bacillati</taxon>
        <taxon>Actinomycetota</taxon>
        <taxon>Actinomycetes</taxon>
        <taxon>Kitasatosporales</taxon>
        <taxon>Streptomycetaceae</taxon>
        <taxon>Streptomyces</taxon>
    </lineage>
</organism>
<dbReference type="Proteomes" id="UP000540423">
    <property type="component" value="Unassembled WGS sequence"/>
</dbReference>
<comment type="caution">
    <text evidence="2">The sequence shown here is derived from an EMBL/GenBank/DDBJ whole genome shotgun (WGS) entry which is preliminary data.</text>
</comment>
<name>A0A7X0HLS7_9ACTN</name>
<evidence type="ECO:0000256" key="1">
    <source>
        <dbReference type="SAM" id="MobiDB-lite"/>
    </source>
</evidence>
<sequence length="44" mass="4732">MAEPRPESSPAPANDSSPSPLASGIWHNWTTDAAVKRSLIAYDH</sequence>
<reference evidence="2 3" key="1">
    <citation type="submission" date="2020-08" db="EMBL/GenBank/DDBJ databases">
        <title>Genomic Encyclopedia of Type Strains, Phase IV (KMG-IV): sequencing the most valuable type-strain genomes for metagenomic binning, comparative biology and taxonomic classification.</title>
        <authorList>
            <person name="Goeker M."/>
        </authorList>
    </citation>
    <scope>NUCLEOTIDE SEQUENCE [LARGE SCALE GENOMIC DNA]</scope>
    <source>
        <strain evidence="2 3">DSM 40141</strain>
    </source>
</reference>
<feature type="region of interest" description="Disordered" evidence="1">
    <location>
        <begin position="1"/>
        <end position="24"/>
    </location>
</feature>
<evidence type="ECO:0000313" key="3">
    <source>
        <dbReference type="Proteomes" id="UP000540423"/>
    </source>
</evidence>
<gene>
    <name evidence="2" type="ORF">HNQ79_006563</name>
</gene>
<accession>A0A7X0HLS7</accession>
<protein>
    <submittedName>
        <fullName evidence="2">Uncharacterized protein</fullName>
    </submittedName>
</protein>
<proteinExistence type="predicted"/>
<keyword evidence="3" id="KW-1185">Reference proteome</keyword>
<evidence type="ECO:0000313" key="2">
    <source>
        <dbReference type="EMBL" id="MBB6440050.1"/>
    </source>
</evidence>